<evidence type="ECO:0000313" key="12">
    <source>
        <dbReference type="EMBL" id="QSQ23258.1"/>
    </source>
</evidence>
<evidence type="ECO:0000256" key="9">
    <source>
        <dbReference type="SAM" id="MobiDB-lite"/>
    </source>
</evidence>
<keyword evidence="13" id="KW-1185">Reference proteome</keyword>
<feature type="region of interest" description="Disordered" evidence="9">
    <location>
        <begin position="366"/>
        <end position="388"/>
    </location>
</feature>
<evidence type="ECO:0000256" key="3">
    <source>
        <dbReference type="ARBA" id="ARBA00022679"/>
    </source>
</evidence>
<keyword evidence="2 12" id="KW-0723">Serine/threonine-protein kinase</keyword>
<dbReference type="CDD" id="cd14014">
    <property type="entry name" value="STKc_PknB_like"/>
    <property type="match status" value="1"/>
</dbReference>
<dbReference type="PANTHER" id="PTHR43671">
    <property type="entry name" value="SERINE/THREONINE-PROTEIN KINASE NEK"/>
    <property type="match status" value="1"/>
</dbReference>
<keyword evidence="10" id="KW-1133">Transmembrane helix</keyword>
<dbReference type="InterPro" id="IPR050660">
    <property type="entry name" value="NEK_Ser/Thr_kinase"/>
</dbReference>
<dbReference type="Gene3D" id="3.30.200.20">
    <property type="entry name" value="Phosphorylase Kinase, domain 1"/>
    <property type="match status" value="1"/>
</dbReference>
<dbReference type="Pfam" id="PF00069">
    <property type="entry name" value="Pkinase"/>
    <property type="match status" value="1"/>
</dbReference>
<name>A0ABX7P2C5_9BACT</name>
<evidence type="ECO:0000256" key="1">
    <source>
        <dbReference type="ARBA" id="ARBA00012513"/>
    </source>
</evidence>
<dbReference type="InterPro" id="IPR000719">
    <property type="entry name" value="Prot_kinase_dom"/>
</dbReference>
<evidence type="ECO:0000256" key="5">
    <source>
        <dbReference type="ARBA" id="ARBA00022777"/>
    </source>
</evidence>
<dbReference type="SUPFAM" id="SSF56112">
    <property type="entry name" value="Protein kinase-like (PK-like)"/>
    <property type="match status" value="1"/>
</dbReference>
<keyword evidence="3" id="KW-0808">Transferase</keyword>
<accession>A0ABX7P2C5</accession>
<evidence type="ECO:0000256" key="2">
    <source>
        <dbReference type="ARBA" id="ARBA00022527"/>
    </source>
</evidence>
<feature type="transmembrane region" description="Helical" evidence="10">
    <location>
        <begin position="333"/>
        <end position="356"/>
    </location>
</feature>
<keyword evidence="10" id="KW-0812">Transmembrane</keyword>
<evidence type="ECO:0000256" key="10">
    <source>
        <dbReference type="SAM" id="Phobius"/>
    </source>
</evidence>
<keyword evidence="10" id="KW-0472">Membrane</keyword>
<feature type="domain" description="Protein kinase" evidence="11">
    <location>
        <begin position="20"/>
        <end position="304"/>
    </location>
</feature>
<evidence type="ECO:0000259" key="11">
    <source>
        <dbReference type="PROSITE" id="PS50011"/>
    </source>
</evidence>
<dbReference type="EC" id="2.7.11.1" evidence="1"/>
<keyword evidence="5 12" id="KW-0418">Kinase</keyword>
<comment type="catalytic activity">
    <reaction evidence="7">
        <text>L-threonyl-[protein] + ATP = O-phospho-L-threonyl-[protein] + ADP + H(+)</text>
        <dbReference type="Rhea" id="RHEA:46608"/>
        <dbReference type="Rhea" id="RHEA-COMP:11060"/>
        <dbReference type="Rhea" id="RHEA-COMP:11605"/>
        <dbReference type="ChEBI" id="CHEBI:15378"/>
        <dbReference type="ChEBI" id="CHEBI:30013"/>
        <dbReference type="ChEBI" id="CHEBI:30616"/>
        <dbReference type="ChEBI" id="CHEBI:61977"/>
        <dbReference type="ChEBI" id="CHEBI:456216"/>
        <dbReference type="EC" id="2.7.11.1"/>
    </reaction>
</comment>
<evidence type="ECO:0000256" key="7">
    <source>
        <dbReference type="ARBA" id="ARBA00047899"/>
    </source>
</evidence>
<evidence type="ECO:0000256" key="4">
    <source>
        <dbReference type="ARBA" id="ARBA00022741"/>
    </source>
</evidence>
<sequence length="468" mass="50442">MAPGNLNPARLRPGTRVGSWRVLERRGLGVYGAVYLAIRADGLPGFVALKMALHPRDERFAREAELLSRIHHSNVPRLIGHGEWQDAAGTVYPFLAMEWVEGLPLYDWAEEQRPTSRQVLACLASLARALEATHAAGGVHRDVKGGNIVVRDGDGRVFLTDFGSGHYVGAATITWPPFPPGTPAYRSPEAWRTVLRPGPDPSVPYAPGPADDLFALGVTAYRLVTGEYSPMLGLAGEGARLWRPEGTTHLAPRVLNGRCCVELDALVSRMLSVHPDTRDSASELAEALEAAAREAGPEADVPLFAAEEARPVDVSASSRRIPLRRRGKRRKRWDFAAAAGVPLVALGITWLLSALLGDVSISAKRDTRDGGTVAVGDSALTEPESTAPPSALVSIALDVPPRPVPGQRRTDSNGRCPIKAQVPIQGYCWLKQTLDRKGCDENGYLYKDGECYAPVFQTARPATSGPKD</sequence>
<organism evidence="12 13">
    <name type="scientific">Pyxidicoccus parkwayensis</name>
    <dbReference type="NCBI Taxonomy" id="2813578"/>
    <lineage>
        <taxon>Bacteria</taxon>
        <taxon>Pseudomonadati</taxon>
        <taxon>Myxococcota</taxon>
        <taxon>Myxococcia</taxon>
        <taxon>Myxococcales</taxon>
        <taxon>Cystobacterineae</taxon>
        <taxon>Myxococcaceae</taxon>
        <taxon>Pyxidicoccus</taxon>
    </lineage>
</organism>
<dbReference type="EMBL" id="CP071090">
    <property type="protein sequence ID" value="QSQ23258.1"/>
    <property type="molecule type" value="Genomic_DNA"/>
</dbReference>
<comment type="catalytic activity">
    <reaction evidence="8">
        <text>L-seryl-[protein] + ATP = O-phospho-L-seryl-[protein] + ADP + H(+)</text>
        <dbReference type="Rhea" id="RHEA:17989"/>
        <dbReference type="Rhea" id="RHEA-COMP:9863"/>
        <dbReference type="Rhea" id="RHEA-COMP:11604"/>
        <dbReference type="ChEBI" id="CHEBI:15378"/>
        <dbReference type="ChEBI" id="CHEBI:29999"/>
        <dbReference type="ChEBI" id="CHEBI:30616"/>
        <dbReference type="ChEBI" id="CHEBI:83421"/>
        <dbReference type="ChEBI" id="CHEBI:456216"/>
        <dbReference type="EC" id="2.7.11.1"/>
    </reaction>
</comment>
<keyword evidence="6" id="KW-0067">ATP-binding</keyword>
<keyword evidence="4" id="KW-0547">Nucleotide-binding</keyword>
<evidence type="ECO:0000256" key="6">
    <source>
        <dbReference type="ARBA" id="ARBA00022840"/>
    </source>
</evidence>
<dbReference type="RefSeq" id="WP_206724833.1">
    <property type="nucleotide sequence ID" value="NZ_CP071090.1"/>
</dbReference>
<evidence type="ECO:0000313" key="13">
    <source>
        <dbReference type="Proteomes" id="UP000662747"/>
    </source>
</evidence>
<gene>
    <name evidence="12" type="ORF">JY651_50695</name>
</gene>
<protein>
    <recommendedName>
        <fullName evidence="1">non-specific serine/threonine protein kinase</fullName>
        <ecNumber evidence="1">2.7.11.1</ecNumber>
    </recommendedName>
</protein>
<dbReference type="SMART" id="SM00220">
    <property type="entry name" value="S_TKc"/>
    <property type="match status" value="1"/>
</dbReference>
<dbReference type="Proteomes" id="UP000662747">
    <property type="component" value="Chromosome"/>
</dbReference>
<dbReference type="Gene3D" id="1.10.510.10">
    <property type="entry name" value="Transferase(Phosphotransferase) domain 1"/>
    <property type="match status" value="1"/>
</dbReference>
<dbReference type="InterPro" id="IPR011009">
    <property type="entry name" value="Kinase-like_dom_sf"/>
</dbReference>
<dbReference type="PROSITE" id="PS50011">
    <property type="entry name" value="PROTEIN_KINASE_DOM"/>
    <property type="match status" value="1"/>
</dbReference>
<dbReference type="PANTHER" id="PTHR43671:SF98">
    <property type="entry name" value="SERINE_THREONINE-PROTEIN KINASE NEK11"/>
    <property type="match status" value="1"/>
</dbReference>
<proteinExistence type="predicted"/>
<reference evidence="12 13" key="1">
    <citation type="submission" date="2021-02" db="EMBL/GenBank/DDBJ databases">
        <title>De Novo genome assembly of isolated myxobacteria.</title>
        <authorList>
            <person name="Stevens D.C."/>
        </authorList>
    </citation>
    <scope>NUCLEOTIDE SEQUENCE [LARGE SCALE GENOMIC DNA]</scope>
    <source>
        <strain evidence="13">SCPEA02</strain>
    </source>
</reference>
<evidence type="ECO:0000256" key="8">
    <source>
        <dbReference type="ARBA" id="ARBA00048679"/>
    </source>
</evidence>
<dbReference type="GO" id="GO:0004674">
    <property type="term" value="F:protein serine/threonine kinase activity"/>
    <property type="evidence" value="ECO:0007669"/>
    <property type="project" value="UniProtKB-KW"/>
</dbReference>